<evidence type="ECO:0000256" key="10">
    <source>
        <dbReference type="ARBA" id="ARBA00023229"/>
    </source>
</evidence>
<comment type="similarity">
    <text evidence="13">In the N-terminal section; belongs to the IspD/TarI cytidylyltransferase family. IspD subfamily.</text>
</comment>
<evidence type="ECO:0000313" key="16">
    <source>
        <dbReference type="Proteomes" id="UP000505077"/>
    </source>
</evidence>
<evidence type="ECO:0000256" key="7">
    <source>
        <dbReference type="ARBA" id="ARBA00022679"/>
    </source>
</evidence>
<comment type="cofactor">
    <cofactor evidence="3 13">
        <name>a divalent metal cation</name>
        <dbReference type="ChEBI" id="CHEBI:60240"/>
    </cofactor>
</comment>
<dbReference type="AlphaFoldDB" id="A0A6L2R586"/>
<comment type="caution">
    <text evidence="15">The sequence shown here is derived from an EMBL/GenBank/DDBJ whole genome shotgun (WGS) entry which is preliminary data.</text>
</comment>
<dbReference type="Gene3D" id="3.90.550.10">
    <property type="entry name" value="Spore Coat Polysaccharide Biosynthesis Protein SpsA, Chain A"/>
    <property type="match status" value="1"/>
</dbReference>
<dbReference type="HAMAP" id="MF_01520">
    <property type="entry name" value="IspDF"/>
    <property type="match status" value="1"/>
</dbReference>
<comment type="pathway">
    <text evidence="4 13">Isoprenoid biosynthesis; isopentenyl diphosphate biosynthesis via DXP pathway; isopentenyl diphosphate from 1-deoxy-D-xylulose 5-phosphate: step 4/6.</text>
</comment>
<dbReference type="GO" id="GO:0050518">
    <property type="term" value="F:2-C-methyl-D-erythritol 4-phosphate cytidylyltransferase activity"/>
    <property type="evidence" value="ECO:0007669"/>
    <property type="project" value="UniProtKB-UniRule"/>
</dbReference>
<feature type="binding site" evidence="13">
    <location>
        <begin position="293"/>
        <end position="295"/>
    </location>
    <ligand>
        <name>4-CDP-2-C-methyl-D-erythritol 2-phosphate</name>
        <dbReference type="ChEBI" id="CHEBI:57919"/>
    </ligand>
</feature>
<evidence type="ECO:0000259" key="14">
    <source>
        <dbReference type="Pfam" id="PF02542"/>
    </source>
</evidence>
<dbReference type="Proteomes" id="UP000505077">
    <property type="component" value="Unassembled WGS sequence"/>
</dbReference>
<evidence type="ECO:0000256" key="8">
    <source>
        <dbReference type="ARBA" id="ARBA00022695"/>
    </source>
</evidence>
<evidence type="ECO:0000256" key="13">
    <source>
        <dbReference type="HAMAP-Rule" id="MF_01520"/>
    </source>
</evidence>
<feature type="binding site" evidence="13">
    <location>
        <begin position="271"/>
        <end position="272"/>
    </location>
    <ligand>
        <name>4-CDP-2-C-methyl-D-erythritol 2-phosphate</name>
        <dbReference type="ChEBI" id="CHEBI:57919"/>
    </ligand>
</feature>
<dbReference type="InterPro" id="IPR029044">
    <property type="entry name" value="Nucleotide-diphossugar_trans"/>
</dbReference>
<dbReference type="HAMAP" id="MF_00108">
    <property type="entry name" value="IspD"/>
    <property type="match status" value="1"/>
</dbReference>
<evidence type="ECO:0000256" key="1">
    <source>
        <dbReference type="ARBA" id="ARBA00000200"/>
    </source>
</evidence>
<organism evidence="15 16">
    <name type="scientific">Candidatus Desulfovibrio kirbyi</name>
    <dbReference type="NCBI Taxonomy" id="2696086"/>
    <lineage>
        <taxon>Bacteria</taxon>
        <taxon>Pseudomonadati</taxon>
        <taxon>Thermodesulfobacteriota</taxon>
        <taxon>Desulfovibrionia</taxon>
        <taxon>Desulfovibrionales</taxon>
        <taxon>Desulfovibrionaceae</taxon>
        <taxon>Desulfovibrio</taxon>
    </lineage>
</organism>
<dbReference type="NCBIfam" id="TIGR00151">
    <property type="entry name" value="ispF"/>
    <property type="match status" value="1"/>
</dbReference>
<reference evidence="15 16" key="1">
    <citation type="journal article" date="2020" name="ISME J.">
        <title>Parallel Reductive Genome Evolution in Desulfovibrio Ectosymbionts Independently Acquired by Trichonympha Protists in the Termite Gut.</title>
        <authorList>
            <person name="Takeuchi M."/>
            <person name="Kuwahara H."/>
            <person name="Murakami T."/>
            <person name="Takahashi K."/>
            <person name="Kajitani R."/>
            <person name="Toyoda A."/>
            <person name="Itoh T."/>
            <person name="Ohkuma M."/>
            <person name="Hongoh Y."/>
        </authorList>
    </citation>
    <scope>NUCLEOTIDE SEQUENCE [LARGE SCALE GENOMIC DNA]</scope>
    <source>
        <strain evidence="15">ZnDsv-02</strain>
    </source>
</reference>
<dbReference type="InterPro" id="IPR026596">
    <property type="entry name" value="IspD/F"/>
</dbReference>
<evidence type="ECO:0000256" key="3">
    <source>
        <dbReference type="ARBA" id="ARBA00001968"/>
    </source>
</evidence>
<keyword evidence="11 13" id="KW-0456">Lyase</keyword>
<comment type="similarity">
    <text evidence="13">In the C-terminal section; belongs to the IspF family.</text>
</comment>
<proteinExistence type="inferred from homology"/>
<evidence type="ECO:0000256" key="12">
    <source>
        <dbReference type="ARBA" id="ARBA00023268"/>
    </source>
</evidence>
<evidence type="ECO:0000256" key="6">
    <source>
        <dbReference type="ARBA" id="ARBA00009789"/>
    </source>
</evidence>
<feature type="region of interest" description="2-C-methyl-D-erythritol 4-phosphate cytidylyltransferase" evidence="13">
    <location>
        <begin position="1"/>
        <end position="235"/>
    </location>
</feature>
<evidence type="ECO:0000256" key="5">
    <source>
        <dbReference type="ARBA" id="ARBA00004787"/>
    </source>
</evidence>
<dbReference type="PANTHER" id="PTHR43181:SF1">
    <property type="entry name" value="2-C-METHYL-D-ERYTHRITOL 2,4-CYCLODIPHOSPHATE SYNTHASE, CHLOROPLASTIC"/>
    <property type="match status" value="1"/>
</dbReference>
<feature type="binding site" evidence="13">
    <location>
        <begin position="242"/>
        <end position="244"/>
    </location>
    <ligand>
        <name>4-CDP-2-C-methyl-D-erythritol 2-phosphate</name>
        <dbReference type="ChEBI" id="CHEBI:57919"/>
    </ligand>
</feature>
<comment type="function">
    <text evidence="13">Bifunctional enzyme that catalyzes the formation of 4-diphosphocytidyl-2-C-methyl-D-erythritol from CTP and 2-C-methyl-D-erythritol 4-phosphate (MEP) (IspD), and catalyzes the conversion of 4-diphosphocytidyl-2-C-methyl-D-erythritol 2-phosphate (CDP-ME2P) to 2-C-methyl-D-erythritol 2,4-cyclodiphosphate (ME-CPP) with a corresponding release of cytidine 5-monophosphate (CMP) (IspF).</text>
</comment>
<dbReference type="CDD" id="cd00554">
    <property type="entry name" value="MECDP_synthase"/>
    <property type="match status" value="1"/>
</dbReference>
<dbReference type="InterPro" id="IPR001228">
    <property type="entry name" value="IspD"/>
</dbReference>
<dbReference type="PANTHER" id="PTHR43181">
    <property type="entry name" value="2-C-METHYL-D-ERYTHRITOL 2,4-CYCLODIPHOSPHATE SYNTHASE, CHLOROPLASTIC"/>
    <property type="match status" value="1"/>
</dbReference>
<comment type="catalytic activity">
    <reaction evidence="2 13">
        <text>2-C-methyl-D-erythritol 4-phosphate + CTP + H(+) = 4-CDP-2-C-methyl-D-erythritol + diphosphate</text>
        <dbReference type="Rhea" id="RHEA:13429"/>
        <dbReference type="ChEBI" id="CHEBI:15378"/>
        <dbReference type="ChEBI" id="CHEBI:33019"/>
        <dbReference type="ChEBI" id="CHEBI:37563"/>
        <dbReference type="ChEBI" id="CHEBI:57823"/>
        <dbReference type="ChEBI" id="CHEBI:58262"/>
        <dbReference type="EC" id="2.7.7.60"/>
    </reaction>
</comment>
<dbReference type="InterPro" id="IPR018294">
    <property type="entry name" value="ISPD_synthase_CS"/>
</dbReference>
<dbReference type="Pfam" id="PF01128">
    <property type="entry name" value="IspD"/>
    <property type="match status" value="1"/>
</dbReference>
<feature type="binding site" evidence="13">
    <location>
        <begin position="369"/>
        <end position="372"/>
    </location>
    <ligand>
        <name>4-CDP-2-C-methyl-D-erythritol 2-phosphate</name>
        <dbReference type="ChEBI" id="CHEBI:57919"/>
    </ligand>
</feature>
<feature type="site" description="Positions MEP for the nucleophilic attack" evidence="13">
    <location>
        <position position="216"/>
    </location>
</feature>
<comment type="pathway">
    <text evidence="5 13">Isoprenoid biosynthesis; isopentenyl diphosphate biosynthesis via DXP pathway; isopentenyl diphosphate from 1-deoxy-D-xylulose 5-phosphate: step 2/6.</text>
</comment>
<name>A0A6L2R586_9BACT</name>
<accession>A0A6L2R586</accession>
<comment type="caution">
    <text evidence="13">Lacks conserved residue(s) required for the propagation of feature annotation.</text>
</comment>
<keyword evidence="10 13" id="KW-0414">Isoprene biosynthesis</keyword>
<feature type="binding site" evidence="13">
    <location>
        <position position="279"/>
    </location>
    <ligand>
        <name>a divalent metal cation</name>
        <dbReference type="ChEBI" id="CHEBI:60240"/>
    </ligand>
</feature>
<dbReference type="Pfam" id="PF02542">
    <property type="entry name" value="YgbB"/>
    <property type="match status" value="1"/>
</dbReference>
<dbReference type="EC" id="2.7.7.60" evidence="13"/>
<dbReference type="InterPro" id="IPR003526">
    <property type="entry name" value="MECDP_synthase"/>
</dbReference>
<dbReference type="UniPathway" id="UPA00056">
    <property type="reaction ID" value="UER00093"/>
</dbReference>
<feature type="site" description="Transition state stabilizer" evidence="13">
    <location>
        <position position="370"/>
    </location>
</feature>
<feature type="site" description="Transition state stabilizer" evidence="13">
    <location>
        <position position="20"/>
    </location>
</feature>
<dbReference type="GO" id="GO:0016114">
    <property type="term" value="P:terpenoid biosynthetic process"/>
    <property type="evidence" value="ECO:0007669"/>
    <property type="project" value="InterPro"/>
</dbReference>
<dbReference type="CDD" id="cd02516">
    <property type="entry name" value="CDP-ME_synthetase"/>
    <property type="match status" value="1"/>
</dbReference>
<dbReference type="InterPro" id="IPR036571">
    <property type="entry name" value="MECDP_synthase_sf"/>
</dbReference>
<keyword evidence="8 13" id="KW-0548">Nucleotidyltransferase</keyword>
<dbReference type="GO" id="GO:0019288">
    <property type="term" value="P:isopentenyl diphosphate biosynthetic process, methylerythritol 4-phosphate pathway"/>
    <property type="evidence" value="ECO:0007669"/>
    <property type="project" value="UniProtKB-UniRule"/>
</dbReference>
<feature type="binding site" evidence="13">
    <location>
        <position position="379"/>
    </location>
    <ligand>
        <name>4-CDP-2-C-methyl-D-erythritol 2-phosphate</name>
        <dbReference type="ChEBI" id="CHEBI:57919"/>
    </ligand>
</feature>
<feature type="binding site" evidence="13">
    <location>
        <position position="242"/>
    </location>
    <ligand>
        <name>a divalent metal cation</name>
        <dbReference type="ChEBI" id="CHEBI:60240"/>
    </ligand>
</feature>
<comment type="similarity">
    <text evidence="6">Belongs to the IspD/TarI cytidylyltransferase family. IspD subfamily.</text>
</comment>
<dbReference type="InterPro" id="IPR020555">
    <property type="entry name" value="MECDP_synthase_CS"/>
</dbReference>
<evidence type="ECO:0000256" key="2">
    <source>
        <dbReference type="ARBA" id="ARBA00001282"/>
    </source>
</evidence>
<sequence>MPDAFQKPWALILAAGQSNRAAAGRPKQFLPWRGVPLYWHSARAMSHSACIGGIVFVFPADARNEEEKRLQDLHRHDNLGLPFLTADGGPLRQDSVRLGLALVPQTVKHVLIHDAARPFLQPALIRGVCATLHQGAVAVVPAVPVTDTIKVVANNLVTATLPRNTLSAVQTPQGFRLDLLRRAHAAARAPMTDDAALMEQAGHDVRVIAGDAANTKITWTGDLDLLADPPPMPCPRVGFGYDVHRYVGKDQGRPLKLGGIAIAGAPEVAAHSDGDVLLHALADALLGCAGMDDIGRHFPDSDERYNNISSTVLLDHVLELLRNQNIVLQNVDMTIIAQKPRIYPYSAEIRKNVARLLGLSVTRVNLKATTEEGLGFTGRCEGVKVCAIASALTDLPNLSQTTLAF</sequence>
<dbReference type="SUPFAM" id="SSF53448">
    <property type="entry name" value="Nucleotide-diphospho-sugar transferases"/>
    <property type="match status" value="1"/>
</dbReference>
<dbReference type="EMBL" id="BLLL01000004">
    <property type="protein sequence ID" value="GFH62748.1"/>
    <property type="molecule type" value="Genomic_DNA"/>
</dbReference>
<keyword evidence="9 13" id="KW-0479">Metal-binding</keyword>
<feature type="binding site" evidence="13">
    <location>
        <position position="376"/>
    </location>
    <ligand>
        <name>4-CDP-2-C-methyl-D-erythritol 2-phosphate</name>
        <dbReference type="ChEBI" id="CHEBI:57919"/>
    </ligand>
</feature>
<dbReference type="SUPFAM" id="SSF69765">
    <property type="entry name" value="IpsF-like"/>
    <property type="match status" value="1"/>
</dbReference>
<gene>
    <name evidence="13 15" type="primary">ispDF</name>
    <name evidence="15" type="ORF">ZNDK_0519</name>
</gene>
<dbReference type="PROSITE" id="PS01295">
    <property type="entry name" value="ISPD"/>
    <property type="match status" value="1"/>
</dbReference>
<evidence type="ECO:0000256" key="4">
    <source>
        <dbReference type="ARBA" id="ARBA00004709"/>
    </source>
</evidence>
<comment type="catalytic activity">
    <reaction evidence="1 13">
        <text>4-CDP-2-C-methyl-D-erythritol 2-phosphate = 2-C-methyl-D-erythritol 2,4-cyclic diphosphate + CMP</text>
        <dbReference type="Rhea" id="RHEA:23864"/>
        <dbReference type="ChEBI" id="CHEBI:57919"/>
        <dbReference type="ChEBI" id="CHEBI:58483"/>
        <dbReference type="ChEBI" id="CHEBI:60377"/>
        <dbReference type="EC" id="4.6.1.12"/>
    </reaction>
</comment>
<dbReference type="GO" id="GO:0008685">
    <property type="term" value="F:2-C-methyl-D-erythritol 2,4-cyclodiphosphate synthase activity"/>
    <property type="evidence" value="ECO:0007669"/>
    <property type="project" value="UniProtKB-UniRule"/>
</dbReference>
<dbReference type="InterPro" id="IPR034683">
    <property type="entry name" value="IspD/TarI"/>
</dbReference>
<keyword evidence="12 13" id="KW-0511">Multifunctional enzyme</keyword>
<feature type="binding site" evidence="13">
    <location>
        <position position="244"/>
    </location>
    <ligand>
        <name>a divalent metal cation</name>
        <dbReference type="ChEBI" id="CHEBI:60240"/>
    </ligand>
</feature>
<feature type="site" description="Positions MEP for the nucleophilic attack" evidence="13">
    <location>
        <position position="163"/>
    </location>
</feature>
<dbReference type="PROSITE" id="PS01350">
    <property type="entry name" value="ISPF"/>
    <property type="match status" value="1"/>
</dbReference>
<evidence type="ECO:0000313" key="15">
    <source>
        <dbReference type="EMBL" id="GFH62748.1"/>
    </source>
</evidence>
<protein>
    <recommendedName>
        <fullName evidence="13">Bifunctional enzyme IspD/IspF</fullName>
    </recommendedName>
    <domain>
        <recommendedName>
            <fullName evidence="13">2-C-methyl-D-erythritol 4-phosphate cytidylyltransferase</fullName>
            <ecNumber evidence="13">2.7.7.60</ecNumber>
        </recommendedName>
        <alternativeName>
            <fullName evidence="13">4-diphosphocytidyl-2C-methyl-D-erythritol synthase</fullName>
        </alternativeName>
        <alternativeName>
            <fullName evidence="13">MEP cytidylyltransferase</fullName>
            <shortName evidence="13">MCT</shortName>
        </alternativeName>
    </domain>
    <domain>
        <recommendedName>
            <fullName evidence="13">2-C-methyl-D-erythritol 2,4-cyclodiphosphate synthase</fullName>
            <shortName evidence="13">MECDP-synthase</shortName>
            <shortName evidence="13">MECPP-synthase</shortName>
            <shortName evidence="13">MECPS</shortName>
            <ecNumber evidence="13">4.6.1.12</ecNumber>
        </recommendedName>
    </domain>
</protein>
<feature type="site" description="Transition state stabilizer" evidence="13">
    <location>
        <position position="271"/>
    </location>
</feature>
<feature type="region of interest" description="2-C-methyl-D-erythritol 2,4-cyclodiphosphate synthase" evidence="13">
    <location>
        <begin position="236"/>
        <end position="405"/>
    </location>
</feature>
<dbReference type="NCBIfam" id="TIGR00453">
    <property type="entry name" value="ispD"/>
    <property type="match status" value="1"/>
</dbReference>
<evidence type="ECO:0000256" key="11">
    <source>
        <dbReference type="ARBA" id="ARBA00023239"/>
    </source>
</evidence>
<feature type="site" description="Transition state stabilizer" evidence="13">
    <location>
        <position position="27"/>
    </location>
</feature>
<dbReference type="Gene3D" id="3.30.1330.50">
    <property type="entry name" value="2-C-methyl-D-erythritol 2,4-cyclodiphosphate synthase"/>
    <property type="match status" value="1"/>
</dbReference>
<dbReference type="GO" id="GO:0046872">
    <property type="term" value="F:metal ion binding"/>
    <property type="evidence" value="ECO:0007669"/>
    <property type="project" value="UniProtKB-KW"/>
</dbReference>
<feature type="domain" description="2-C-methyl-D-erythritol 2,4-cyclodiphosphate synthase" evidence="14">
    <location>
        <begin position="236"/>
        <end position="389"/>
    </location>
</feature>
<dbReference type="EC" id="4.6.1.12" evidence="13"/>
<keyword evidence="7 13" id="KW-0808">Transferase</keyword>
<feature type="binding site" evidence="13">
    <location>
        <begin position="298"/>
        <end position="302"/>
    </location>
    <ligand>
        <name>4-CDP-2-C-methyl-D-erythritol 2-phosphate</name>
        <dbReference type="ChEBI" id="CHEBI:57919"/>
    </ligand>
</feature>
<dbReference type="HAMAP" id="MF_00107">
    <property type="entry name" value="IspF"/>
    <property type="match status" value="1"/>
</dbReference>
<evidence type="ECO:0000256" key="9">
    <source>
        <dbReference type="ARBA" id="ARBA00022723"/>
    </source>
</evidence>